<keyword evidence="2" id="KW-1185">Reference proteome</keyword>
<dbReference type="EMBL" id="OBEL01000011">
    <property type="protein sequence ID" value="SNZ21727.1"/>
    <property type="molecule type" value="Genomic_DNA"/>
</dbReference>
<dbReference type="RefSeq" id="WP_097156101.1">
    <property type="nucleotide sequence ID" value="NZ_OBEL01000011.1"/>
</dbReference>
<gene>
    <name evidence="1" type="ORF">SAMN06265368_4852</name>
</gene>
<name>A0A285PKC8_9HYPH</name>
<evidence type="ECO:0000313" key="2">
    <source>
        <dbReference type="Proteomes" id="UP000219439"/>
    </source>
</evidence>
<protein>
    <submittedName>
        <fullName evidence="1">Uncharacterized protein</fullName>
    </submittedName>
</protein>
<evidence type="ECO:0000313" key="1">
    <source>
        <dbReference type="EMBL" id="SNZ21727.1"/>
    </source>
</evidence>
<accession>A0A285PKC8</accession>
<dbReference type="OrthoDB" id="8372151at2"/>
<dbReference type="Proteomes" id="UP000219439">
    <property type="component" value="Unassembled WGS sequence"/>
</dbReference>
<sequence length="112" mass="12352">MPQEANKIRGETPLKFGDDEIIISSCMENLAKYVDVVGDLDFEQVSSKLRDIKEHKFVGSVLQALCIDGDAKKAWSNARGFGDFSQAYAGIMTTIFPQDDEGNSEAEAEEND</sequence>
<proteinExistence type="predicted"/>
<reference evidence="1 2" key="1">
    <citation type="submission" date="2017-09" db="EMBL/GenBank/DDBJ databases">
        <authorList>
            <person name="Ehlers B."/>
            <person name="Leendertz F.H."/>
        </authorList>
    </citation>
    <scope>NUCLEOTIDE SEQUENCE [LARGE SCALE GENOMIC DNA]</scope>
    <source>
        <strain evidence="1 2">DSM 18289</strain>
    </source>
</reference>
<organism evidence="1 2">
    <name type="scientific">Cohaesibacter gelatinilyticus</name>
    <dbReference type="NCBI Taxonomy" id="372072"/>
    <lineage>
        <taxon>Bacteria</taxon>
        <taxon>Pseudomonadati</taxon>
        <taxon>Pseudomonadota</taxon>
        <taxon>Alphaproteobacteria</taxon>
        <taxon>Hyphomicrobiales</taxon>
        <taxon>Cohaesibacteraceae</taxon>
    </lineage>
</organism>
<dbReference type="AlphaFoldDB" id="A0A285PKC8"/>